<protein>
    <submittedName>
        <fullName evidence="2">Uncharacterized protein</fullName>
    </submittedName>
</protein>
<organism evidence="2 3">
    <name type="scientific">Hebeloma cylindrosporum</name>
    <dbReference type="NCBI Taxonomy" id="76867"/>
    <lineage>
        <taxon>Eukaryota</taxon>
        <taxon>Fungi</taxon>
        <taxon>Dikarya</taxon>
        <taxon>Basidiomycota</taxon>
        <taxon>Agaricomycotina</taxon>
        <taxon>Agaricomycetes</taxon>
        <taxon>Agaricomycetidae</taxon>
        <taxon>Agaricales</taxon>
        <taxon>Agaricineae</taxon>
        <taxon>Hymenogastraceae</taxon>
        <taxon>Hebeloma</taxon>
    </lineage>
</organism>
<reference evidence="2 3" key="1">
    <citation type="submission" date="2014-04" db="EMBL/GenBank/DDBJ databases">
        <authorList>
            <consortium name="DOE Joint Genome Institute"/>
            <person name="Kuo A."/>
            <person name="Gay G."/>
            <person name="Dore J."/>
            <person name="Kohler A."/>
            <person name="Nagy L.G."/>
            <person name="Floudas D."/>
            <person name="Copeland A."/>
            <person name="Barry K.W."/>
            <person name="Cichocki N."/>
            <person name="Veneault-Fourrey C."/>
            <person name="LaButti K."/>
            <person name="Lindquist E.A."/>
            <person name="Lipzen A."/>
            <person name="Lundell T."/>
            <person name="Morin E."/>
            <person name="Murat C."/>
            <person name="Sun H."/>
            <person name="Tunlid A."/>
            <person name="Henrissat B."/>
            <person name="Grigoriev I.V."/>
            <person name="Hibbett D.S."/>
            <person name="Martin F."/>
            <person name="Nordberg H.P."/>
            <person name="Cantor M.N."/>
            <person name="Hua S.X."/>
        </authorList>
    </citation>
    <scope>NUCLEOTIDE SEQUENCE [LARGE SCALE GENOMIC DNA]</scope>
    <source>
        <strain evidence="3">h7</strain>
    </source>
</reference>
<evidence type="ECO:0000313" key="2">
    <source>
        <dbReference type="EMBL" id="KIM44181.1"/>
    </source>
</evidence>
<accession>A0A0C3CK93</accession>
<dbReference type="EMBL" id="KN831774">
    <property type="protein sequence ID" value="KIM44181.1"/>
    <property type="molecule type" value="Genomic_DNA"/>
</dbReference>
<proteinExistence type="predicted"/>
<evidence type="ECO:0000256" key="1">
    <source>
        <dbReference type="SAM" id="MobiDB-lite"/>
    </source>
</evidence>
<reference evidence="3" key="2">
    <citation type="submission" date="2015-01" db="EMBL/GenBank/DDBJ databases">
        <title>Evolutionary Origins and Diversification of the Mycorrhizal Mutualists.</title>
        <authorList>
            <consortium name="DOE Joint Genome Institute"/>
            <consortium name="Mycorrhizal Genomics Consortium"/>
            <person name="Kohler A."/>
            <person name="Kuo A."/>
            <person name="Nagy L.G."/>
            <person name="Floudas D."/>
            <person name="Copeland A."/>
            <person name="Barry K.W."/>
            <person name="Cichocki N."/>
            <person name="Veneault-Fourrey C."/>
            <person name="LaButti K."/>
            <person name="Lindquist E.A."/>
            <person name="Lipzen A."/>
            <person name="Lundell T."/>
            <person name="Morin E."/>
            <person name="Murat C."/>
            <person name="Riley R."/>
            <person name="Ohm R."/>
            <person name="Sun H."/>
            <person name="Tunlid A."/>
            <person name="Henrissat B."/>
            <person name="Grigoriev I.V."/>
            <person name="Hibbett D.S."/>
            <person name="Martin F."/>
        </authorList>
    </citation>
    <scope>NUCLEOTIDE SEQUENCE [LARGE SCALE GENOMIC DNA]</scope>
    <source>
        <strain evidence="3">h7</strain>
    </source>
</reference>
<evidence type="ECO:0000313" key="3">
    <source>
        <dbReference type="Proteomes" id="UP000053424"/>
    </source>
</evidence>
<dbReference type="HOGENOM" id="CLU_1992912_0_0_1"/>
<keyword evidence="3" id="KW-1185">Reference proteome</keyword>
<dbReference type="AlphaFoldDB" id="A0A0C3CK93"/>
<dbReference type="Proteomes" id="UP000053424">
    <property type="component" value="Unassembled WGS sequence"/>
</dbReference>
<name>A0A0C3CK93_HEBCY</name>
<sequence length="125" mass="14175">MDDVPNGCGNQLPELLPEEPRINNPTSPPTFEELPETADVGLSGGAKPVKSYSPVNGDILRMNWRRMVLKNLSPLLDVVLVFDKTAGYRPMEFAHWQYNHFKYPPKVNMAREPNMYSKLYVNVGL</sequence>
<feature type="region of interest" description="Disordered" evidence="1">
    <location>
        <begin position="1"/>
        <end position="51"/>
    </location>
</feature>
<gene>
    <name evidence="2" type="ORF">M413DRAFT_25632</name>
</gene>